<dbReference type="Proteomes" id="UP001163046">
    <property type="component" value="Unassembled WGS sequence"/>
</dbReference>
<sequence length="290" mass="33636">MAKEEYAHVCEEFDMESLDPDEIFKSQIEDHQTPFTMFHFITHMENMRNGLSEQRYRDHRRWFRKGETWGDAESNEGIPYFKWITRGEDIDLEIDNTSTHTFSQHSYIDIDINLALALDLVRYVEPSGGVREEESYYVQGDSLQIRHVHLPTLPDPTKPPHRVYDRLGFVVDDTGKDVSGAGWWQVVQNVKLARTGLVNTVLRLHSFCDWVISDINDNFAKKFGSPTRTLFVYTDVAQGQIVGSGMTDFIREVEYASKFGGRVQFEPLHLQFIPLRRNVIDVIEVQISET</sequence>
<accession>A0A9W9ZRT0</accession>
<keyword evidence="2" id="KW-1185">Reference proteome</keyword>
<protein>
    <submittedName>
        <fullName evidence="1">Uncharacterized protein</fullName>
    </submittedName>
</protein>
<dbReference type="AlphaFoldDB" id="A0A9W9ZRT0"/>
<evidence type="ECO:0000313" key="2">
    <source>
        <dbReference type="Proteomes" id="UP001163046"/>
    </source>
</evidence>
<reference evidence="1" key="1">
    <citation type="submission" date="2023-01" db="EMBL/GenBank/DDBJ databases">
        <title>Genome assembly of the deep-sea coral Lophelia pertusa.</title>
        <authorList>
            <person name="Herrera S."/>
            <person name="Cordes E."/>
        </authorList>
    </citation>
    <scope>NUCLEOTIDE SEQUENCE</scope>
    <source>
        <strain evidence="1">USNM1676648</strain>
        <tissue evidence="1">Polyp</tissue>
    </source>
</reference>
<comment type="caution">
    <text evidence="1">The sequence shown here is derived from an EMBL/GenBank/DDBJ whole genome shotgun (WGS) entry which is preliminary data.</text>
</comment>
<organism evidence="1 2">
    <name type="scientific">Desmophyllum pertusum</name>
    <dbReference type="NCBI Taxonomy" id="174260"/>
    <lineage>
        <taxon>Eukaryota</taxon>
        <taxon>Metazoa</taxon>
        <taxon>Cnidaria</taxon>
        <taxon>Anthozoa</taxon>
        <taxon>Hexacorallia</taxon>
        <taxon>Scleractinia</taxon>
        <taxon>Caryophylliina</taxon>
        <taxon>Caryophylliidae</taxon>
        <taxon>Desmophyllum</taxon>
    </lineage>
</organism>
<gene>
    <name evidence="1" type="ORF">OS493_010729</name>
</gene>
<proteinExistence type="predicted"/>
<evidence type="ECO:0000313" key="1">
    <source>
        <dbReference type="EMBL" id="KAJ7386320.1"/>
    </source>
</evidence>
<dbReference type="EMBL" id="MU825877">
    <property type="protein sequence ID" value="KAJ7386320.1"/>
    <property type="molecule type" value="Genomic_DNA"/>
</dbReference>
<name>A0A9W9ZRT0_9CNID</name>